<evidence type="ECO:0000259" key="1">
    <source>
        <dbReference type="PROSITE" id="PS50075"/>
    </source>
</evidence>
<keyword evidence="3" id="KW-1185">Reference proteome</keyword>
<organism evidence="2 3">
    <name type="scientific">Nocardia rhamnosiphila</name>
    <dbReference type="NCBI Taxonomy" id="426716"/>
    <lineage>
        <taxon>Bacteria</taxon>
        <taxon>Bacillati</taxon>
        <taxon>Actinomycetota</taxon>
        <taxon>Actinomycetes</taxon>
        <taxon>Mycobacteriales</taxon>
        <taxon>Nocardiaceae</taxon>
        <taxon>Nocardia</taxon>
    </lineage>
</organism>
<dbReference type="RefSeq" id="WP_356956525.1">
    <property type="nucleotide sequence ID" value="NZ_JBEXYG010000013.1"/>
</dbReference>
<feature type="domain" description="Carrier" evidence="1">
    <location>
        <begin position="2"/>
        <end position="80"/>
    </location>
</feature>
<dbReference type="InterPro" id="IPR036736">
    <property type="entry name" value="ACP-like_sf"/>
</dbReference>
<dbReference type="InterPro" id="IPR009081">
    <property type="entry name" value="PP-bd_ACP"/>
</dbReference>
<reference evidence="2 3" key="1">
    <citation type="submission" date="2024-06" db="EMBL/GenBank/DDBJ databases">
        <title>The Natural Products Discovery Center: Release of the First 8490 Sequenced Strains for Exploring Actinobacteria Biosynthetic Diversity.</title>
        <authorList>
            <person name="Kalkreuter E."/>
            <person name="Kautsar S.A."/>
            <person name="Yang D."/>
            <person name="Bader C.D."/>
            <person name="Teijaro C.N."/>
            <person name="Fluegel L."/>
            <person name="Davis C.M."/>
            <person name="Simpson J.R."/>
            <person name="Lauterbach L."/>
            <person name="Steele A.D."/>
            <person name="Gui C."/>
            <person name="Meng S."/>
            <person name="Li G."/>
            <person name="Viehrig K."/>
            <person name="Ye F."/>
            <person name="Su P."/>
            <person name="Kiefer A.F."/>
            <person name="Nichols A."/>
            <person name="Cepeda A.J."/>
            <person name="Yan W."/>
            <person name="Fan B."/>
            <person name="Jiang Y."/>
            <person name="Adhikari A."/>
            <person name="Zheng C.-J."/>
            <person name="Schuster L."/>
            <person name="Cowan T.M."/>
            <person name="Smanski M.J."/>
            <person name="Chevrette M.G."/>
            <person name="De Carvalho L.P.S."/>
            <person name="Shen B."/>
        </authorList>
    </citation>
    <scope>NUCLEOTIDE SEQUENCE [LARGE SCALE GENOMIC DNA]</scope>
    <source>
        <strain evidence="2 3">NPDC019708</strain>
    </source>
</reference>
<dbReference type="Proteomes" id="UP001550628">
    <property type="component" value="Unassembled WGS sequence"/>
</dbReference>
<dbReference type="EMBL" id="JBEYBF010000009">
    <property type="protein sequence ID" value="MEU1953272.1"/>
    <property type="molecule type" value="Genomic_DNA"/>
</dbReference>
<proteinExistence type="predicted"/>
<gene>
    <name evidence="2" type="ORF">ABZ510_15525</name>
</gene>
<dbReference type="Gene3D" id="1.10.1200.10">
    <property type="entry name" value="ACP-like"/>
    <property type="match status" value="1"/>
</dbReference>
<evidence type="ECO:0000313" key="2">
    <source>
        <dbReference type="EMBL" id="MEU1953272.1"/>
    </source>
</evidence>
<evidence type="ECO:0000313" key="3">
    <source>
        <dbReference type="Proteomes" id="UP001550628"/>
    </source>
</evidence>
<dbReference type="SUPFAM" id="SSF47336">
    <property type="entry name" value="ACP-like"/>
    <property type="match status" value="1"/>
</dbReference>
<accession>A0ABV2WQV0</accession>
<comment type="caution">
    <text evidence="2">The sequence shown here is derived from an EMBL/GenBank/DDBJ whole genome shotgun (WGS) entry which is preliminary data.</text>
</comment>
<sequence>MNDIEQPIIEYISAIVAETGESPVDRDTPLLEAGLLDSIKLVRLVQFLEKEFQISIPETEIQAELFESPAKIAAYVSQRAAQPA</sequence>
<protein>
    <submittedName>
        <fullName evidence="2">Acyl carrier protein</fullName>
    </submittedName>
</protein>
<name>A0ABV2WQV0_9NOCA</name>
<dbReference type="PROSITE" id="PS50075">
    <property type="entry name" value="CARRIER"/>
    <property type="match status" value="1"/>
</dbReference>
<dbReference type="Pfam" id="PF00550">
    <property type="entry name" value="PP-binding"/>
    <property type="match status" value="1"/>
</dbReference>